<evidence type="ECO:0000256" key="2">
    <source>
        <dbReference type="SAM" id="MobiDB-lite"/>
    </source>
</evidence>
<feature type="coiled-coil region" evidence="1">
    <location>
        <begin position="559"/>
        <end position="586"/>
    </location>
</feature>
<dbReference type="Proteomes" id="UP000794436">
    <property type="component" value="Unassembled WGS sequence"/>
</dbReference>
<feature type="coiled-coil region" evidence="1">
    <location>
        <begin position="1817"/>
        <end position="1851"/>
    </location>
</feature>
<gene>
    <name evidence="3" type="ORF">Poli38472_000829</name>
</gene>
<protein>
    <submittedName>
        <fullName evidence="3">Uncharacterized protein</fullName>
    </submittedName>
</protein>
<dbReference type="EMBL" id="SPLM01000108">
    <property type="protein sequence ID" value="TMW60787.1"/>
    <property type="molecule type" value="Genomic_DNA"/>
</dbReference>
<accession>A0A8K1CCM6</accession>
<feature type="coiled-coil region" evidence="1">
    <location>
        <begin position="1936"/>
        <end position="2003"/>
    </location>
</feature>
<feature type="region of interest" description="Disordered" evidence="2">
    <location>
        <begin position="877"/>
        <end position="898"/>
    </location>
</feature>
<organism evidence="3 4">
    <name type="scientific">Pythium oligandrum</name>
    <name type="common">Mycoparasitic fungus</name>
    <dbReference type="NCBI Taxonomy" id="41045"/>
    <lineage>
        <taxon>Eukaryota</taxon>
        <taxon>Sar</taxon>
        <taxon>Stramenopiles</taxon>
        <taxon>Oomycota</taxon>
        <taxon>Peronosporomycetes</taxon>
        <taxon>Pythiales</taxon>
        <taxon>Pythiaceae</taxon>
        <taxon>Pythium</taxon>
    </lineage>
</organism>
<dbReference type="OrthoDB" id="192163at2759"/>
<proteinExistence type="predicted"/>
<evidence type="ECO:0000313" key="3">
    <source>
        <dbReference type="EMBL" id="TMW60787.1"/>
    </source>
</evidence>
<feature type="coiled-coil region" evidence="1">
    <location>
        <begin position="328"/>
        <end position="397"/>
    </location>
</feature>
<keyword evidence="4" id="KW-1185">Reference proteome</keyword>
<name>A0A8K1CCM6_PYTOL</name>
<feature type="coiled-coil region" evidence="1">
    <location>
        <begin position="2152"/>
        <end position="2186"/>
    </location>
</feature>
<feature type="coiled-coil region" evidence="1">
    <location>
        <begin position="1149"/>
        <end position="1198"/>
    </location>
</feature>
<evidence type="ECO:0000313" key="4">
    <source>
        <dbReference type="Proteomes" id="UP000794436"/>
    </source>
</evidence>
<feature type="coiled-coil region" evidence="1">
    <location>
        <begin position="1015"/>
        <end position="1045"/>
    </location>
</feature>
<reference evidence="3" key="1">
    <citation type="submission" date="2019-03" db="EMBL/GenBank/DDBJ databases">
        <title>Long read genome sequence of the mycoparasitic Pythium oligandrum ATCC 38472 isolated from sugarbeet rhizosphere.</title>
        <authorList>
            <person name="Gaulin E."/>
        </authorList>
    </citation>
    <scope>NUCLEOTIDE SEQUENCE</scope>
    <source>
        <strain evidence="3">ATCC 38472_TT</strain>
    </source>
</reference>
<feature type="coiled-coil region" evidence="1">
    <location>
        <begin position="428"/>
        <end position="476"/>
    </location>
</feature>
<keyword evidence="1" id="KW-0175">Coiled coil</keyword>
<evidence type="ECO:0000256" key="1">
    <source>
        <dbReference type="SAM" id="Coils"/>
    </source>
</evidence>
<sequence>MGAKGKSRKKKDEQKELEEEAMAEWLARGFNLQDFTTEKMMAVWMEEDGADEDEDGEEALSAKQELIRSMNVLGPVIEQAKETVARVKETVKEEAIHAVQTAWQYAEIPYFKRRRLLREHVVHVHEMDRESQKYSIIRQRVNDDWESAQEAEKELQFGLIKRNQRKAPLLHRMREMKEEADQEQHARIMADIEQKRRERKDKELAKKHRLRVEREEFAEKQRVHRRQMNMRFWKKQYTEAKEYAEQHSLAVDQSRQDAFDAQVASMKQEIAEMNGEQAEDERKDLDRAVMSSSLGLYGTALAPGEWNSAIDGDDREGTDENTVGLFSARGYQAENELLRIELMEADSKVMMLREKLEQLDQVKTNLLADKRTLMDRKDMVLVEIKQINQENEELNRLLAGPPRRDPNEEDRMQFHLLMTRRGAQTKQLQELNTRQANVQKRMELAERSEKALIVMLEAAESRAGELQEQVQRIDAKQTDLPVVIGRSIQHNNGVLTNMNGTDCEATQMTASVVNPTQLYTQVTMASKLEILKEAAQPVKEHFKKVKNISIEDWKTRELRTLEQQELEVTKNRLANLRDQLINHRNDSLRADLMQAIIRFHQGPLKLRACIFPVKGRFEWWQYHDPKRSFGLTHVEERGLIYLEPSVRSGQIRGCIRLPKSCFFRIALRIVAAQVAENGEVIVPATEDDQDEIAAQTSEILTFYVGSDYDSLQEHIFRDISGKALTTGYLAFEFFGARLCFCFEFKHRMGNHPDKAAYRLVVVSDAQYEERLQDFREEETRMRLVQKEKHVVSQLVKTLRMQTKKTSSERCAGLLQELIEVEKSKAKMWDSTLLHGHQQRFLRLEYARMLRLEIKRELAHQIDEDVLRRRGRLPTVLEQSVDSTRDTSESTGAQVEKENRKDASRLEFLARKYALVEPQYLKEKESLGEYCSFKTIESGAHKRSSGDSISYRKEALIMGLRFEWREGRTKLHVMHKLCGPTTSASRSDTSESSPAVKSEWCPLEKVNAVFLQSACAKALQERRQEMSKERTLVEKREEQVSQLQRETQATLQLEREAEKREKWEDTQLHKQKTGDLARREKLFYADAIRTTTYNQQVSSQMEFLAQRKKSVVEQHSSTAAAQNYSLRDALNEVKEEYAKQFVDGRLALVRKTWERKEKRLSDKRAQERKERAFRIQHEKELVEEINASNEKELQSLQAEQLQRAKEQLNIPNFQLVARGAFRCEHRELKAWGSKYGSGQRCKQCGKEMAESFDEVDHERGADPQLDRDIAQDRGMVTGGPVLRLRHGDHFKQVEAERVRVEKEAREQEHSEALLYDRMDPKVIEAFNFRHGMQRQLVETDGSDPLYQRVIHEAHRADFQDEILFHGRLRNYHFRIHQINGQHAETTTMLAVQRDFLASAQEENETVLAILPLVERDHGRAVALVEEDRVAHQALEESRQTLKKTQRERERAYYALEGVEEEAEFAESHAPALIESSGEMTQIVERMRDQDALTSEQLEKARSRFADSIQARDTTENMLSRLLLRTTGTAVRTRFGFAKVLYYRQEDDTVVVSPSRWEATIFIPVEELILLETMHREGEISMMESEESSMRSVLSKERTREKAEQVLMAQEDEEIRVIVAWRTKKEPEEVLVRDTICNQELAAQFEYEVTTRKELWKAATAEAKRLHQFSRVSFKRRRQVPGASHPRPNKLDVLRVTRANEKRLAMEAMEQALLQRDKALRKTFVHEHDQIFQRNFGDDVFSRALTEIIAELCREAVEAERYEAKELHQAHSHALMVSPMMPSSMIPTRVSIGYDHLWLMKKKQCELTFLAWSKELKKLDALRLELARREEIRRLEEEERQRLERRRKEMLAEERHCREFYMAEMAQCIRERKAMASAEMEMREYLRQLELEAMKAKYAKMIEERNKANDKAARRLEIKLGKNEKHRLHREWAQIKVEDALAMQIREEERAREQAEALERQFDQYLIQQSMEGKIAAEREASRLAERIREAQRIAEERRAAFEAKLVQERMMITVETYYQVAKVELEWMIAAECVAYWERQVEPLRSNLKQMEVELKRILSEKDHVVADAQAKREHAEKCKQRAHTADLELREALQTEEEYAKTYKKIHMLNATMDSAVLHGRPQLFRTIYIRDQLHKRYFYLLTESIICRSIVECSEREAARLEERLRSLETERAFKIREINVLKRKRRRAFHMRLRRSELGKIMFGGTQRRLLKLRFQQWVQIWSQRVTVRASFEVKHGLLMQQHRIREEQTQQAQQEVTTKLSILHTHQKRRLHCRLCKQEYTEEQNNRYACSYHPGAYELACIRSCPTRQLAQDVFQTTSVSEACMMHRARRWLCCDVTDEGRYGNNGCATRFHLAVRENPALKQLAEKKETAENGLLSQFQQQLQELKERNVVGKAKAATKAVVKKIEEELSGKRAIAAKYHTLDQRR</sequence>
<comment type="caution">
    <text evidence="3">The sequence shown here is derived from an EMBL/GenBank/DDBJ whole genome shotgun (WGS) entry which is preliminary data.</text>
</comment>